<keyword evidence="1 3" id="KW-0808">Transferase</keyword>
<dbReference type="CDD" id="cd03809">
    <property type="entry name" value="GT4_MtfB-like"/>
    <property type="match status" value="1"/>
</dbReference>
<dbReference type="AlphaFoldDB" id="A0A840AA25"/>
<organism evidence="3 4">
    <name type="scientific">Roseococcus suduntuyensis</name>
    <dbReference type="NCBI Taxonomy" id="455361"/>
    <lineage>
        <taxon>Bacteria</taxon>
        <taxon>Pseudomonadati</taxon>
        <taxon>Pseudomonadota</taxon>
        <taxon>Alphaproteobacteria</taxon>
        <taxon>Acetobacterales</taxon>
        <taxon>Roseomonadaceae</taxon>
        <taxon>Roseococcus</taxon>
    </lineage>
</organism>
<dbReference type="EMBL" id="JACIDJ010000001">
    <property type="protein sequence ID" value="MBB3897035.1"/>
    <property type="molecule type" value="Genomic_DNA"/>
</dbReference>
<dbReference type="Gene3D" id="3.40.50.2000">
    <property type="entry name" value="Glycogen Phosphorylase B"/>
    <property type="match status" value="1"/>
</dbReference>
<feature type="domain" description="Glycosyl transferase family 1" evidence="2">
    <location>
        <begin position="224"/>
        <end position="341"/>
    </location>
</feature>
<gene>
    <name evidence="3" type="ORF">GGQ83_000461</name>
</gene>
<dbReference type="Proteomes" id="UP000553193">
    <property type="component" value="Unassembled WGS sequence"/>
</dbReference>
<protein>
    <submittedName>
        <fullName evidence="3">Glycosyltransferase involved in cell wall biosynthesis</fullName>
    </submittedName>
</protein>
<sequence length="421" mass="46299">MHIVLDISRLLGLAWHGQPSGVDRVEIAHARHWRALPESRVTFVAQSPWGWFAALPDGFARSLLTEADAVVAPGKEGGLARFRAMAAAALSRRLWGGGRWALAQRLGQKKDSVFLVTSHRAVHKEGAIAGVVAAGARFVPMLHDLIPLGFPEYCRPHSTVQHAQRLRVISALAAGVITPTRHVALQFHTRLREAGLAQPPVQAVGLGLDLPNASIPMSETPRAAPYVVMVGTIEPRKNHLLALQMWRQFAREGQPGTPRLRIIGRRGWDNEDVFRMLERVDFGGLVEECGRLPDPEVARLVRGAAALLSPSFAEGYGIPVAEALACGTPVIASDIPPAREVGGHVPEFFHPLDFHGWSGAVRALAEPGNARRQAQLQRLAQWRTPTWSDHFRETERFLDRLCGREPRPEVQERALATLLQE</sequence>
<keyword evidence="4" id="KW-1185">Reference proteome</keyword>
<accession>A0A840AA25</accession>
<evidence type="ECO:0000256" key="1">
    <source>
        <dbReference type="ARBA" id="ARBA00022679"/>
    </source>
</evidence>
<proteinExistence type="predicted"/>
<comment type="caution">
    <text evidence="3">The sequence shown here is derived from an EMBL/GenBank/DDBJ whole genome shotgun (WGS) entry which is preliminary data.</text>
</comment>
<reference evidence="3 4" key="1">
    <citation type="submission" date="2020-08" db="EMBL/GenBank/DDBJ databases">
        <title>Genomic Encyclopedia of Type Strains, Phase IV (KMG-IV): sequencing the most valuable type-strain genomes for metagenomic binning, comparative biology and taxonomic classification.</title>
        <authorList>
            <person name="Goeker M."/>
        </authorList>
    </citation>
    <scope>NUCLEOTIDE SEQUENCE [LARGE SCALE GENOMIC DNA]</scope>
    <source>
        <strain evidence="3 4">DSM 19979</strain>
    </source>
</reference>
<dbReference type="SUPFAM" id="SSF53756">
    <property type="entry name" value="UDP-Glycosyltransferase/glycogen phosphorylase"/>
    <property type="match status" value="1"/>
</dbReference>
<dbReference type="InterPro" id="IPR001296">
    <property type="entry name" value="Glyco_trans_1"/>
</dbReference>
<dbReference type="PANTHER" id="PTHR46401">
    <property type="entry name" value="GLYCOSYLTRANSFERASE WBBK-RELATED"/>
    <property type="match status" value="1"/>
</dbReference>
<dbReference type="PANTHER" id="PTHR46401:SF2">
    <property type="entry name" value="GLYCOSYLTRANSFERASE WBBK-RELATED"/>
    <property type="match status" value="1"/>
</dbReference>
<evidence type="ECO:0000313" key="4">
    <source>
        <dbReference type="Proteomes" id="UP000553193"/>
    </source>
</evidence>
<dbReference type="RefSeq" id="WP_184381980.1">
    <property type="nucleotide sequence ID" value="NZ_JACIDJ010000001.1"/>
</dbReference>
<dbReference type="GO" id="GO:0016757">
    <property type="term" value="F:glycosyltransferase activity"/>
    <property type="evidence" value="ECO:0007669"/>
    <property type="project" value="InterPro"/>
</dbReference>
<evidence type="ECO:0000259" key="2">
    <source>
        <dbReference type="Pfam" id="PF00534"/>
    </source>
</evidence>
<dbReference type="Pfam" id="PF00534">
    <property type="entry name" value="Glycos_transf_1"/>
    <property type="match status" value="1"/>
</dbReference>
<evidence type="ECO:0000313" key="3">
    <source>
        <dbReference type="EMBL" id="MBB3897035.1"/>
    </source>
</evidence>
<name>A0A840AA25_9PROT</name>